<accession>A0A835PE45</accession>
<evidence type="ECO:0000256" key="9">
    <source>
        <dbReference type="ARBA" id="ARBA00023180"/>
    </source>
</evidence>
<comment type="subcellular location">
    <subcellularLocation>
        <location evidence="1">Membrane</location>
        <topology evidence="1">Single-pass type I membrane protein</topology>
    </subcellularLocation>
</comment>
<evidence type="ECO:0000256" key="5">
    <source>
        <dbReference type="ARBA" id="ARBA00022729"/>
    </source>
</evidence>
<dbReference type="EMBL" id="JADCNL010000123">
    <property type="protein sequence ID" value="KAG0450329.1"/>
    <property type="molecule type" value="Genomic_DNA"/>
</dbReference>
<keyword evidence="8 10" id="KW-0472">Membrane</keyword>
<evidence type="ECO:0000313" key="12">
    <source>
        <dbReference type="EMBL" id="KAG0450329.1"/>
    </source>
</evidence>
<dbReference type="InterPro" id="IPR008710">
    <property type="entry name" value="Nicastrin"/>
</dbReference>
<comment type="similarity">
    <text evidence="2">Belongs to the nicastrin family.</text>
</comment>
<feature type="transmembrane region" description="Helical" evidence="10">
    <location>
        <begin position="612"/>
        <end position="635"/>
    </location>
</feature>
<feature type="domain" description="Nicastrin small lobe" evidence="11">
    <location>
        <begin position="49"/>
        <end position="156"/>
    </location>
</feature>
<dbReference type="Pfam" id="PF18266">
    <property type="entry name" value="Ncstrn_small"/>
    <property type="match status" value="1"/>
</dbReference>
<keyword evidence="4 10" id="KW-0812">Transmembrane</keyword>
<evidence type="ECO:0000256" key="6">
    <source>
        <dbReference type="ARBA" id="ARBA00022976"/>
    </source>
</evidence>
<gene>
    <name evidence="12" type="ORF">HPP92_026943</name>
</gene>
<dbReference type="SUPFAM" id="SSF53187">
    <property type="entry name" value="Zn-dependent exopeptidases"/>
    <property type="match status" value="1"/>
</dbReference>
<dbReference type="Proteomes" id="UP000636800">
    <property type="component" value="Unassembled WGS sequence"/>
</dbReference>
<keyword evidence="7 10" id="KW-1133">Transmembrane helix</keyword>
<dbReference type="PANTHER" id="PTHR21092">
    <property type="entry name" value="NICASTRIN"/>
    <property type="match status" value="1"/>
</dbReference>
<proteinExistence type="inferred from homology"/>
<name>A0A835PE45_VANPL</name>
<dbReference type="GO" id="GO:0005886">
    <property type="term" value="C:plasma membrane"/>
    <property type="evidence" value="ECO:0007669"/>
    <property type="project" value="UniProtKB-ARBA"/>
</dbReference>
<dbReference type="GO" id="GO:0016485">
    <property type="term" value="P:protein processing"/>
    <property type="evidence" value="ECO:0007669"/>
    <property type="project" value="InterPro"/>
</dbReference>
<evidence type="ECO:0000256" key="2">
    <source>
        <dbReference type="ARBA" id="ARBA00007717"/>
    </source>
</evidence>
<dbReference type="InterPro" id="IPR041084">
    <property type="entry name" value="Ncstrn_small"/>
</dbReference>
<organism evidence="12 13">
    <name type="scientific">Vanilla planifolia</name>
    <name type="common">Vanilla</name>
    <dbReference type="NCBI Taxonomy" id="51239"/>
    <lineage>
        <taxon>Eukaryota</taxon>
        <taxon>Viridiplantae</taxon>
        <taxon>Streptophyta</taxon>
        <taxon>Embryophyta</taxon>
        <taxon>Tracheophyta</taxon>
        <taxon>Spermatophyta</taxon>
        <taxon>Magnoliopsida</taxon>
        <taxon>Liliopsida</taxon>
        <taxon>Asparagales</taxon>
        <taxon>Orchidaceae</taxon>
        <taxon>Vanilloideae</taxon>
        <taxon>Vanilleae</taxon>
        <taxon>Vanilla</taxon>
    </lineage>
</organism>
<evidence type="ECO:0000256" key="3">
    <source>
        <dbReference type="ARBA" id="ARBA00015303"/>
    </source>
</evidence>
<dbReference type="Gene3D" id="3.40.630.10">
    <property type="entry name" value="Zn peptidases"/>
    <property type="match status" value="1"/>
</dbReference>
<evidence type="ECO:0000256" key="1">
    <source>
        <dbReference type="ARBA" id="ARBA00004479"/>
    </source>
</evidence>
<reference evidence="12 13" key="1">
    <citation type="journal article" date="2020" name="Nat. Food">
        <title>A phased Vanilla planifolia genome enables genetic improvement of flavour and production.</title>
        <authorList>
            <person name="Hasing T."/>
            <person name="Tang H."/>
            <person name="Brym M."/>
            <person name="Khazi F."/>
            <person name="Huang T."/>
            <person name="Chambers A.H."/>
        </authorList>
    </citation>
    <scope>NUCLEOTIDE SEQUENCE [LARGE SCALE GENOMIC DNA]</scope>
    <source>
        <tissue evidence="12">Leaf</tissue>
    </source>
</reference>
<comment type="caution">
    <text evidence="12">The sequence shown here is derived from an EMBL/GenBank/DDBJ whole genome shotgun (WGS) entry which is preliminary data.</text>
</comment>
<keyword evidence="9" id="KW-0325">Glycoprotein</keyword>
<protein>
    <recommendedName>
        <fullName evidence="3">Nicastrin</fullName>
    </recommendedName>
</protein>
<sequence length="642" mass="70580">MANTNFEELVKPLDDSRSKYIGTYQQRYAKHRTRIYHDFYLRIFHAMLIHSLKVSSDPQLAQSVAGVLVESSASENKIMGLSPDRKFPLAEFAPHQNLSFAWNPIGSGIMWNQHNFPVFLLPNESVQPLQEMAWKNEKNLNGHPSYVAEFDMVMQTTKIETRNSASCLKEQSCLPLGGYSVWSALPPISAPSFDPPKSILLVIASMDSASFFRDLSLGADSPMSGLIALLAAVDALSHVNDLSELRKQALMKHVTFYSGCETESDWALVFLFFAAFTGEAWGYLGSRRFLFELDMGTDSVKNLKSEMIEQVLEIGSVGKGIHQGATTFFAHSDKDTSSTKEILDALQKASVSLGSDDVKVKKADTSNPGVPPSSLMPFLRKNYSIAAVALEDFDTSFTNKFYHSHLDNALNINSSSIAAAAILVARALYILGSDDQTLNLMVLNSIKVNVSLVEELVGCFLTCEVDLSCGIVKHFISPSNVCPSHYVGVFVDSPSETQHPLNADDTSRFVWNFLADRTSSPLRIPSSCKSGCGNSSDICVGAETENSRCVTSTTRYVPAYSTRLKFEANSWHILPVNASDPLGSLDPVWTESYWKSIGLRVYSVQSSTYDNLVLLSGIGITVATYITTVAARTLLLKALKHD</sequence>
<evidence type="ECO:0000256" key="7">
    <source>
        <dbReference type="ARBA" id="ARBA00022989"/>
    </source>
</evidence>
<evidence type="ECO:0000256" key="10">
    <source>
        <dbReference type="SAM" id="Phobius"/>
    </source>
</evidence>
<evidence type="ECO:0000256" key="4">
    <source>
        <dbReference type="ARBA" id="ARBA00022692"/>
    </source>
</evidence>
<dbReference type="PANTHER" id="PTHR21092:SF0">
    <property type="entry name" value="NICASTRIN"/>
    <property type="match status" value="1"/>
</dbReference>
<keyword evidence="5" id="KW-0732">Signal</keyword>
<evidence type="ECO:0000256" key="8">
    <source>
        <dbReference type="ARBA" id="ARBA00023136"/>
    </source>
</evidence>
<dbReference type="GO" id="GO:0007219">
    <property type="term" value="P:Notch signaling pathway"/>
    <property type="evidence" value="ECO:0007669"/>
    <property type="project" value="UniProtKB-KW"/>
</dbReference>
<evidence type="ECO:0000259" key="11">
    <source>
        <dbReference type="Pfam" id="PF18266"/>
    </source>
</evidence>
<dbReference type="Pfam" id="PF05450">
    <property type="entry name" value="Nicastrin"/>
    <property type="match status" value="2"/>
</dbReference>
<keyword evidence="13" id="KW-1185">Reference proteome</keyword>
<dbReference type="AlphaFoldDB" id="A0A835PE45"/>
<keyword evidence="6" id="KW-0914">Notch signaling pathway</keyword>
<evidence type="ECO:0000313" key="13">
    <source>
        <dbReference type="Proteomes" id="UP000636800"/>
    </source>
</evidence>